<feature type="domain" description="Protein kinase" evidence="17">
    <location>
        <begin position="151"/>
        <end position="407"/>
    </location>
</feature>
<dbReference type="SUPFAM" id="SSF47473">
    <property type="entry name" value="EF-hand"/>
    <property type="match status" value="1"/>
</dbReference>
<dbReference type="InterPro" id="IPR013784">
    <property type="entry name" value="Carb-bd-like_fold"/>
</dbReference>
<dbReference type="GO" id="GO:2001070">
    <property type="term" value="F:starch binding"/>
    <property type="evidence" value="ECO:0007669"/>
    <property type="project" value="InterPro"/>
</dbReference>
<feature type="region of interest" description="Disordered" evidence="16">
    <location>
        <begin position="608"/>
        <end position="629"/>
    </location>
</feature>
<dbReference type="Pfam" id="PF00069">
    <property type="entry name" value="Pkinase"/>
    <property type="match status" value="1"/>
</dbReference>
<keyword evidence="4" id="KW-0723">Serine/threonine-protein kinase</keyword>
<dbReference type="Gene3D" id="1.10.510.10">
    <property type="entry name" value="Transferase(Phosphotransferase) domain 1"/>
    <property type="match status" value="1"/>
</dbReference>
<keyword evidence="8 15" id="KW-0547">Nucleotide-binding</keyword>
<dbReference type="Gene3D" id="2.60.40.10">
    <property type="entry name" value="Immunoglobulins"/>
    <property type="match status" value="1"/>
</dbReference>
<evidence type="ECO:0000313" key="21">
    <source>
        <dbReference type="Proteomes" id="UP001178507"/>
    </source>
</evidence>
<gene>
    <name evidence="20" type="ORF">EVOR1521_LOCUS9462</name>
</gene>
<evidence type="ECO:0000256" key="6">
    <source>
        <dbReference type="ARBA" id="ARBA00022723"/>
    </source>
</evidence>
<keyword evidence="10" id="KW-0106">Calcium</keyword>
<proteinExistence type="inferred from homology"/>
<dbReference type="InterPro" id="IPR017441">
    <property type="entry name" value="Protein_kinase_ATP_BS"/>
</dbReference>
<feature type="domain" description="EF-hand" evidence="18">
    <location>
        <begin position="448"/>
        <end position="483"/>
    </location>
</feature>
<evidence type="ECO:0000256" key="13">
    <source>
        <dbReference type="ARBA" id="ARBA00047899"/>
    </source>
</evidence>
<feature type="domain" description="EF-hand" evidence="18">
    <location>
        <begin position="488"/>
        <end position="518"/>
    </location>
</feature>
<dbReference type="InterPro" id="IPR008271">
    <property type="entry name" value="Ser/Thr_kinase_AS"/>
</dbReference>
<dbReference type="AlphaFoldDB" id="A0AA36I6C0"/>
<name>A0AA36I6C0_9DINO</name>
<dbReference type="SUPFAM" id="SSF56112">
    <property type="entry name" value="Protein kinase-like (PK-like)"/>
    <property type="match status" value="1"/>
</dbReference>
<dbReference type="Proteomes" id="UP001178507">
    <property type="component" value="Unassembled WGS sequence"/>
</dbReference>
<comment type="similarity">
    <text evidence="12">Belongs to the protein kinase superfamily. Ser/Thr protein kinase family. CDPK subfamily.</text>
</comment>
<dbReference type="InterPro" id="IPR011009">
    <property type="entry name" value="Kinase-like_dom_sf"/>
</dbReference>
<dbReference type="PROSITE" id="PS00107">
    <property type="entry name" value="PROTEIN_KINASE_ATP"/>
    <property type="match status" value="1"/>
</dbReference>
<dbReference type="InterPro" id="IPR000719">
    <property type="entry name" value="Prot_kinase_dom"/>
</dbReference>
<evidence type="ECO:0000256" key="1">
    <source>
        <dbReference type="ARBA" id="ARBA00001946"/>
    </source>
</evidence>
<keyword evidence="5" id="KW-0808">Transferase</keyword>
<evidence type="ECO:0000259" key="18">
    <source>
        <dbReference type="PROSITE" id="PS50222"/>
    </source>
</evidence>
<evidence type="ECO:0000256" key="10">
    <source>
        <dbReference type="ARBA" id="ARBA00022837"/>
    </source>
</evidence>
<evidence type="ECO:0000256" key="4">
    <source>
        <dbReference type="ARBA" id="ARBA00022527"/>
    </source>
</evidence>
<feature type="binding site" evidence="15">
    <location>
        <position position="180"/>
    </location>
    <ligand>
        <name>ATP</name>
        <dbReference type="ChEBI" id="CHEBI:30616"/>
    </ligand>
</feature>
<feature type="domain" description="EF-hand" evidence="18">
    <location>
        <begin position="558"/>
        <end position="593"/>
    </location>
</feature>
<dbReference type="PROSITE" id="PS50011">
    <property type="entry name" value="PROTEIN_KINASE_DOM"/>
    <property type="match status" value="1"/>
</dbReference>
<dbReference type="GO" id="GO:0005509">
    <property type="term" value="F:calcium ion binding"/>
    <property type="evidence" value="ECO:0007669"/>
    <property type="project" value="InterPro"/>
</dbReference>
<dbReference type="FunFam" id="3.30.200.20:FF:000315">
    <property type="entry name" value="Calcium-dependent protein kinase 3"/>
    <property type="match status" value="1"/>
</dbReference>
<dbReference type="Pfam" id="PF13499">
    <property type="entry name" value="EF-hand_7"/>
    <property type="match status" value="2"/>
</dbReference>
<keyword evidence="21" id="KW-1185">Reference proteome</keyword>
<dbReference type="FunFam" id="1.10.238.10:FF:000003">
    <property type="entry name" value="Calmodulin A"/>
    <property type="match status" value="1"/>
</dbReference>
<keyword evidence="6" id="KW-0479">Metal-binding</keyword>
<dbReference type="InterPro" id="IPR002044">
    <property type="entry name" value="CBM20"/>
</dbReference>
<evidence type="ECO:0000256" key="8">
    <source>
        <dbReference type="ARBA" id="ARBA00022741"/>
    </source>
</evidence>
<dbReference type="CDD" id="cd05117">
    <property type="entry name" value="STKc_CAMK"/>
    <property type="match status" value="1"/>
</dbReference>
<comment type="cofactor">
    <cofactor evidence="1">
        <name>Mg(2+)</name>
        <dbReference type="ChEBI" id="CHEBI:18420"/>
    </cofactor>
</comment>
<dbReference type="InterPro" id="IPR011992">
    <property type="entry name" value="EF-hand-dom_pair"/>
</dbReference>
<evidence type="ECO:0000256" key="16">
    <source>
        <dbReference type="SAM" id="MobiDB-lite"/>
    </source>
</evidence>
<reference evidence="20" key="1">
    <citation type="submission" date="2023-08" db="EMBL/GenBank/DDBJ databases">
        <authorList>
            <person name="Chen Y."/>
            <person name="Shah S."/>
            <person name="Dougan E. K."/>
            <person name="Thang M."/>
            <person name="Chan C."/>
        </authorList>
    </citation>
    <scope>NUCLEOTIDE SEQUENCE</scope>
</reference>
<dbReference type="GO" id="GO:0005524">
    <property type="term" value="F:ATP binding"/>
    <property type="evidence" value="ECO:0007669"/>
    <property type="project" value="UniProtKB-UniRule"/>
</dbReference>
<comment type="catalytic activity">
    <reaction evidence="13">
        <text>L-threonyl-[protein] + ATP = O-phospho-L-threonyl-[protein] + ADP + H(+)</text>
        <dbReference type="Rhea" id="RHEA:46608"/>
        <dbReference type="Rhea" id="RHEA-COMP:11060"/>
        <dbReference type="Rhea" id="RHEA-COMP:11605"/>
        <dbReference type="ChEBI" id="CHEBI:15378"/>
        <dbReference type="ChEBI" id="CHEBI:30013"/>
        <dbReference type="ChEBI" id="CHEBI:30616"/>
        <dbReference type="ChEBI" id="CHEBI:61977"/>
        <dbReference type="ChEBI" id="CHEBI:456216"/>
        <dbReference type="EC" id="2.7.11.1"/>
    </reaction>
</comment>
<dbReference type="CDD" id="cd00051">
    <property type="entry name" value="EFh"/>
    <property type="match status" value="1"/>
</dbReference>
<keyword evidence="7" id="KW-0677">Repeat</keyword>
<dbReference type="EC" id="2.7.11.1" evidence="3"/>
<evidence type="ECO:0000256" key="15">
    <source>
        <dbReference type="PROSITE-ProRule" id="PRU10141"/>
    </source>
</evidence>
<protein>
    <recommendedName>
        <fullName evidence="3">non-specific serine/threonine protein kinase</fullName>
        <ecNumber evidence="3">2.7.11.1</ecNumber>
    </recommendedName>
</protein>
<dbReference type="InterPro" id="IPR018247">
    <property type="entry name" value="EF_Hand_1_Ca_BS"/>
</dbReference>
<comment type="catalytic activity">
    <reaction evidence="14">
        <text>L-seryl-[protein] + ATP = O-phospho-L-seryl-[protein] + ADP + H(+)</text>
        <dbReference type="Rhea" id="RHEA:17989"/>
        <dbReference type="Rhea" id="RHEA-COMP:9863"/>
        <dbReference type="Rhea" id="RHEA-COMP:11604"/>
        <dbReference type="ChEBI" id="CHEBI:15378"/>
        <dbReference type="ChEBI" id="CHEBI:29999"/>
        <dbReference type="ChEBI" id="CHEBI:30616"/>
        <dbReference type="ChEBI" id="CHEBI:83421"/>
        <dbReference type="ChEBI" id="CHEBI:456216"/>
        <dbReference type="EC" id="2.7.11.1"/>
    </reaction>
</comment>
<keyword evidence="9" id="KW-0418">Kinase</keyword>
<dbReference type="PANTHER" id="PTHR24349">
    <property type="entry name" value="SERINE/THREONINE-PROTEIN KINASE"/>
    <property type="match status" value="1"/>
</dbReference>
<evidence type="ECO:0000313" key="20">
    <source>
        <dbReference type="EMBL" id="CAJ1381928.1"/>
    </source>
</evidence>
<dbReference type="PROSITE" id="PS00018">
    <property type="entry name" value="EF_HAND_1"/>
    <property type="match status" value="4"/>
</dbReference>
<accession>A0AA36I6C0</accession>
<evidence type="ECO:0000256" key="12">
    <source>
        <dbReference type="ARBA" id="ARBA00024334"/>
    </source>
</evidence>
<feature type="domain" description="CBM20" evidence="19">
    <location>
        <begin position="1"/>
        <end position="97"/>
    </location>
</feature>
<evidence type="ECO:0000256" key="5">
    <source>
        <dbReference type="ARBA" id="ARBA00022679"/>
    </source>
</evidence>
<feature type="domain" description="EF-hand" evidence="18">
    <location>
        <begin position="519"/>
        <end position="554"/>
    </location>
</feature>
<dbReference type="PROSITE" id="PS00108">
    <property type="entry name" value="PROTEIN_KINASE_ST"/>
    <property type="match status" value="1"/>
</dbReference>
<keyword evidence="11 15" id="KW-0067">ATP-binding</keyword>
<dbReference type="Gene3D" id="3.30.200.20">
    <property type="entry name" value="Phosphorylase Kinase, domain 1"/>
    <property type="match status" value="1"/>
</dbReference>
<evidence type="ECO:0000259" key="19">
    <source>
        <dbReference type="PROSITE" id="PS51166"/>
    </source>
</evidence>
<evidence type="ECO:0000256" key="7">
    <source>
        <dbReference type="ARBA" id="ARBA00022737"/>
    </source>
</evidence>
<dbReference type="SMART" id="SM00220">
    <property type="entry name" value="S_TKc"/>
    <property type="match status" value="1"/>
</dbReference>
<dbReference type="Pfam" id="PF00686">
    <property type="entry name" value="CBM_20"/>
    <property type="match status" value="1"/>
</dbReference>
<dbReference type="FunFam" id="1.10.510.10:FF:000571">
    <property type="entry name" value="Maternal embryonic leucine zipper kinase"/>
    <property type="match status" value="1"/>
</dbReference>
<dbReference type="EMBL" id="CAUJNA010000857">
    <property type="protein sequence ID" value="CAJ1381928.1"/>
    <property type="molecule type" value="Genomic_DNA"/>
</dbReference>
<evidence type="ECO:0000259" key="17">
    <source>
        <dbReference type="PROSITE" id="PS50011"/>
    </source>
</evidence>
<dbReference type="InterPro" id="IPR013783">
    <property type="entry name" value="Ig-like_fold"/>
</dbReference>
<evidence type="ECO:0000256" key="9">
    <source>
        <dbReference type="ARBA" id="ARBA00022777"/>
    </source>
</evidence>
<dbReference type="PROSITE" id="PS51166">
    <property type="entry name" value="CBM20"/>
    <property type="match status" value="1"/>
</dbReference>
<evidence type="ECO:0000256" key="14">
    <source>
        <dbReference type="ARBA" id="ARBA00048679"/>
    </source>
</evidence>
<dbReference type="SUPFAM" id="SSF49452">
    <property type="entry name" value="Starch-binding domain-like"/>
    <property type="match status" value="1"/>
</dbReference>
<evidence type="ECO:0000256" key="11">
    <source>
        <dbReference type="ARBA" id="ARBA00022840"/>
    </source>
</evidence>
<evidence type="ECO:0000256" key="2">
    <source>
        <dbReference type="ARBA" id="ARBA00011245"/>
    </source>
</evidence>
<comment type="subunit">
    <text evidence="2">Monomer.</text>
</comment>
<dbReference type="SMART" id="SM01065">
    <property type="entry name" value="CBM_2"/>
    <property type="match status" value="1"/>
</dbReference>
<dbReference type="Gene3D" id="1.10.238.10">
    <property type="entry name" value="EF-hand"/>
    <property type="match status" value="2"/>
</dbReference>
<dbReference type="PROSITE" id="PS50222">
    <property type="entry name" value="EF_HAND_2"/>
    <property type="match status" value="4"/>
</dbReference>
<sequence>MAMLIEAECGFTQEGDCLCVVGSDQALGSWDVTRSRALRTGPLRFPIWELQLPGACHGEFKLVVRRSRGHVEWEEISNRQFPSLAPPGSRLAMRFNDPRLELLPPSEVPRALSLPILPLFKNDSSRSECFRSRFICSGPEPEKPVIGGRYQLEDSTLGEGGFGSVFKAWDRALGTMRAAKRVEKTRGFSLIDVFREIEMLKALDHPNIVRLYATCEDERFLYLIMELCEGGELFDRLADATHLTEPVVQVVMRQVFGAVAHCHSKEIVHRDLKPENFILQKKGPVETSPIKLIDFGLATHCGEGESLNDAFGTVLYVAPEVLEEKYDSGCDVWSCGVLMYCLLCGSPPFHGKSQNEILNKITRGRYTMRGSHWMPVSSQAKHLISRCLQKDTKQRITAAGALNHEWFFSRESSPGLHSQLLKNLKSFCVQNRLKKAAMTAAAYHLTEEEQHELRRVFNFLDIDCDGFVTLEDMKRVMEGDLDMSPLNVAQLMDDLDRNQDGRLEYTEFIAAAMDQRLDKNEALCWRAFKAFDRDDDDMITFPDLQHVLQDPDLLLEVPNCRSAWAYFARMDVDGDGLVTFDDFMRMLRSQNTPATSYKKVSFGMLSPKASTPSTDCSEDFSELSQESQW</sequence>
<dbReference type="InterPro" id="IPR050205">
    <property type="entry name" value="CDPK_Ser/Thr_kinases"/>
</dbReference>
<dbReference type="InterPro" id="IPR002048">
    <property type="entry name" value="EF_hand_dom"/>
</dbReference>
<dbReference type="GO" id="GO:0004674">
    <property type="term" value="F:protein serine/threonine kinase activity"/>
    <property type="evidence" value="ECO:0007669"/>
    <property type="project" value="UniProtKB-KW"/>
</dbReference>
<organism evidence="20 21">
    <name type="scientific">Effrenium voratum</name>
    <dbReference type="NCBI Taxonomy" id="2562239"/>
    <lineage>
        <taxon>Eukaryota</taxon>
        <taxon>Sar</taxon>
        <taxon>Alveolata</taxon>
        <taxon>Dinophyceae</taxon>
        <taxon>Suessiales</taxon>
        <taxon>Symbiodiniaceae</taxon>
        <taxon>Effrenium</taxon>
    </lineage>
</organism>
<comment type="caution">
    <text evidence="20">The sequence shown here is derived from an EMBL/GenBank/DDBJ whole genome shotgun (WGS) entry which is preliminary data.</text>
</comment>
<dbReference type="SMART" id="SM00054">
    <property type="entry name" value="EFh"/>
    <property type="match status" value="4"/>
</dbReference>
<evidence type="ECO:0000256" key="3">
    <source>
        <dbReference type="ARBA" id="ARBA00012513"/>
    </source>
</evidence>